<dbReference type="InterPro" id="IPR051783">
    <property type="entry name" value="NAD(P)-dependent_oxidoreduct"/>
</dbReference>
<dbReference type="SUPFAM" id="SSF51735">
    <property type="entry name" value="NAD(P)-binding Rossmann-fold domains"/>
    <property type="match status" value="1"/>
</dbReference>
<proteinExistence type="predicted"/>
<dbReference type="PANTHER" id="PTHR48079">
    <property type="entry name" value="PROTEIN YEEZ"/>
    <property type="match status" value="1"/>
</dbReference>
<dbReference type="InterPro" id="IPR001509">
    <property type="entry name" value="Epimerase_deHydtase"/>
</dbReference>
<feature type="domain" description="NAD-dependent epimerase/dehydratase" evidence="2">
    <location>
        <begin position="3"/>
        <end position="237"/>
    </location>
</feature>
<dbReference type="RefSeq" id="WP_281880074.1">
    <property type="nucleotide sequence ID" value="NZ_AP026978.1"/>
</dbReference>
<dbReference type="Proteomes" id="UP001317870">
    <property type="component" value="Chromosome"/>
</dbReference>
<feature type="compositionally biased region" description="Basic and acidic residues" evidence="1">
    <location>
        <begin position="349"/>
        <end position="358"/>
    </location>
</feature>
<dbReference type="Pfam" id="PF01370">
    <property type="entry name" value="Epimerase"/>
    <property type="match status" value="1"/>
</dbReference>
<keyword evidence="4" id="KW-1185">Reference proteome</keyword>
<sequence length="358" mass="38711">MKVVITGATGNVGTALLRALRGDDREIVGIARRAPDRALEPYAAVRWVPCDLGATDSAEILRAACTGADVVVHLAWAIHPRRGDPPMRRTNLIGTENVLRAVAEAAVPQLVAASSCAAYAPAERWRRVSEEWPVSGVLGSAYSMSKAALETQLDRFEARHPEIRTARLRPCGIAQAEAAAELADWILPPWLPRRLIGTRLSPVPLWRDFRLQLVHSSDVATAIRRIVQRRAAGAFNLAAEPCLGADALAAMFGGFRLPAPRRALDAAAWVGWRTGLQPLHPAWLTLADRACLIDSAKARRELGWAPHFGASEICAELVAAMRAGQPGHSPPLAPARTAVAGRPSHQSQRPHDGHRAYR</sequence>
<reference evidence="3 4" key="1">
    <citation type="submission" date="2022-11" db="EMBL/GenBank/DDBJ databases">
        <title>Genome Sequencing of Nocardia sp. ON39_IFM12276 and assembly.</title>
        <authorList>
            <person name="Shimojima M."/>
            <person name="Toyokawa M."/>
            <person name="Uesaka K."/>
        </authorList>
    </citation>
    <scope>NUCLEOTIDE SEQUENCE [LARGE SCALE GENOMIC DNA]</scope>
    <source>
        <strain evidence="3 4">IFM 12276</strain>
    </source>
</reference>
<evidence type="ECO:0000259" key="2">
    <source>
        <dbReference type="Pfam" id="PF01370"/>
    </source>
</evidence>
<gene>
    <name evidence="3" type="ORF">IFM12276_28940</name>
</gene>
<dbReference type="EMBL" id="AP026978">
    <property type="protein sequence ID" value="BDT99865.1"/>
    <property type="molecule type" value="Genomic_DNA"/>
</dbReference>
<organism evidence="3 4">
    <name type="scientific">Nocardia sputorum</name>
    <dbReference type="NCBI Taxonomy" id="2984338"/>
    <lineage>
        <taxon>Bacteria</taxon>
        <taxon>Bacillati</taxon>
        <taxon>Actinomycetota</taxon>
        <taxon>Actinomycetes</taxon>
        <taxon>Mycobacteriales</taxon>
        <taxon>Nocardiaceae</taxon>
        <taxon>Nocardia</taxon>
    </lineage>
</organism>
<protein>
    <submittedName>
        <fullName evidence="3">Nucleoside-diphosphate sugar epimerase</fullName>
    </submittedName>
</protein>
<accession>A0ABN6U3P0</accession>
<evidence type="ECO:0000313" key="4">
    <source>
        <dbReference type="Proteomes" id="UP001317870"/>
    </source>
</evidence>
<name>A0ABN6U3P0_9NOCA</name>
<dbReference type="InterPro" id="IPR036291">
    <property type="entry name" value="NAD(P)-bd_dom_sf"/>
</dbReference>
<evidence type="ECO:0000256" key="1">
    <source>
        <dbReference type="SAM" id="MobiDB-lite"/>
    </source>
</evidence>
<feature type="region of interest" description="Disordered" evidence="1">
    <location>
        <begin position="325"/>
        <end position="358"/>
    </location>
</feature>
<evidence type="ECO:0000313" key="3">
    <source>
        <dbReference type="EMBL" id="BDT99865.1"/>
    </source>
</evidence>
<dbReference type="Gene3D" id="3.40.50.720">
    <property type="entry name" value="NAD(P)-binding Rossmann-like Domain"/>
    <property type="match status" value="1"/>
</dbReference>
<dbReference type="PANTHER" id="PTHR48079:SF6">
    <property type="entry name" value="NAD(P)-BINDING DOMAIN-CONTAINING PROTEIN-RELATED"/>
    <property type="match status" value="1"/>
</dbReference>